<dbReference type="Pfam" id="PF12730">
    <property type="entry name" value="ABC2_membrane_4"/>
    <property type="match status" value="1"/>
</dbReference>
<comment type="caution">
    <text evidence="2">The sequence shown here is derived from an EMBL/GenBank/DDBJ whole genome shotgun (WGS) entry which is preliminary data.</text>
</comment>
<dbReference type="RefSeq" id="WP_389361887.1">
    <property type="nucleotide sequence ID" value="NZ_JBIACK010000007.1"/>
</dbReference>
<evidence type="ECO:0000313" key="3">
    <source>
        <dbReference type="Proteomes" id="UP001601059"/>
    </source>
</evidence>
<feature type="transmembrane region" description="Helical" evidence="1">
    <location>
        <begin position="102"/>
        <end position="127"/>
    </location>
</feature>
<feature type="transmembrane region" description="Helical" evidence="1">
    <location>
        <begin position="16"/>
        <end position="38"/>
    </location>
</feature>
<organism evidence="2 3">
    <name type="scientific">Cytobacillus spartinae</name>
    <dbReference type="NCBI Taxonomy" id="3299023"/>
    <lineage>
        <taxon>Bacteria</taxon>
        <taxon>Bacillati</taxon>
        <taxon>Bacillota</taxon>
        <taxon>Bacilli</taxon>
        <taxon>Bacillales</taxon>
        <taxon>Bacillaceae</taxon>
        <taxon>Cytobacillus</taxon>
    </lineage>
</organism>
<keyword evidence="3" id="KW-1185">Reference proteome</keyword>
<feature type="transmembrane region" description="Helical" evidence="1">
    <location>
        <begin position="209"/>
        <end position="231"/>
    </location>
</feature>
<keyword evidence="1" id="KW-0472">Membrane</keyword>
<reference evidence="2 3" key="1">
    <citation type="submission" date="2024-08" db="EMBL/GenBank/DDBJ databases">
        <title>Two novel Cytobacillus novel species.</title>
        <authorList>
            <person name="Liu G."/>
        </authorList>
    </citation>
    <scope>NUCLEOTIDE SEQUENCE [LARGE SCALE GENOMIC DNA]</scope>
    <source>
        <strain evidence="2 3">FJAT-54145</strain>
    </source>
</reference>
<feature type="transmembrane region" description="Helical" evidence="1">
    <location>
        <begin position="147"/>
        <end position="165"/>
    </location>
</feature>
<evidence type="ECO:0000256" key="1">
    <source>
        <dbReference type="SAM" id="Phobius"/>
    </source>
</evidence>
<sequence length="236" mass="26392">MFQVLSSDLLKVKRKLIWFLIFLGPFGVIALEAVNFTVRYEYLTTRYADDLWGGLIESVRFLTIPVLFIGLTIISSMIANIEHQTNAWKQVLSLPISRTKVFTGKFALTTIMLLVSTTLLGIGTVILGLALKFGSDVPFMYLLKMTYYPYFAALPFVALQVWLSITVKNQATPLTIGILGMILSMYSMGMPDFVPYKWASLENQWGEPIYSVVAGLTVGMVIYAIGVIDFARKDVS</sequence>
<accession>A0ABW6KCF8</accession>
<dbReference type="CDD" id="cd21809">
    <property type="entry name" value="ABC-2_lan_permease-like"/>
    <property type="match status" value="1"/>
</dbReference>
<feature type="transmembrane region" description="Helical" evidence="1">
    <location>
        <begin position="172"/>
        <end position="189"/>
    </location>
</feature>
<keyword evidence="1" id="KW-0812">Transmembrane</keyword>
<evidence type="ECO:0000313" key="2">
    <source>
        <dbReference type="EMBL" id="MFE8701924.1"/>
    </source>
</evidence>
<gene>
    <name evidence="2" type="ORF">ACFYKX_15085</name>
</gene>
<feature type="transmembrane region" description="Helical" evidence="1">
    <location>
        <begin position="58"/>
        <end position="81"/>
    </location>
</feature>
<name>A0ABW6KCF8_9BACI</name>
<keyword evidence="1" id="KW-1133">Transmembrane helix</keyword>
<dbReference type="Proteomes" id="UP001601059">
    <property type="component" value="Unassembled WGS sequence"/>
</dbReference>
<proteinExistence type="predicted"/>
<protein>
    <submittedName>
        <fullName evidence="2">ABC transporter permease</fullName>
    </submittedName>
</protein>
<dbReference type="EMBL" id="JBIACK010000007">
    <property type="protein sequence ID" value="MFE8701924.1"/>
    <property type="molecule type" value="Genomic_DNA"/>
</dbReference>